<dbReference type="RefSeq" id="WP_113032217.1">
    <property type="nucleotide sequence ID" value="NZ_QMFB01000010.1"/>
</dbReference>
<reference evidence="1 2" key="1">
    <citation type="journal article" date="2009" name="Int. J. Syst. Evol. Microbiol.">
        <title>Paenibacillus contaminans sp. nov., isolated from a contaminated laboratory plate.</title>
        <authorList>
            <person name="Chou J.H."/>
            <person name="Lee J.H."/>
            <person name="Lin M.C."/>
            <person name="Chang P.S."/>
            <person name="Arun A.B."/>
            <person name="Young C.C."/>
            <person name="Chen W.M."/>
        </authorList>
    </citation>
    <scope>NUCLEOTIDE SEQUENCE [LARGE SCALE GENOMIC DNA]</scope>
    <source>
        <strain evidence="1 2">CKOBP-6</strain>
    </source>
</reference>
<dbReference type="EMBL" id="QMFB01000010">
    <property type="protein sequence ID" value="RAV19787.1"/>
    <property type="molecule type" value="Genomic_DNA"/>
</dbReference>
<proteinExistence type="predicted"/>
<dbReference type="Gene3D" id="1.50.10.20">
    <property type="match status" value="1"/>
</dbReference>
<dbReference type="Proteomes" id="UP000250369">
    <property type="component" value="Unassembled WGS sequence"/>
</dbReference>
<dbReference type="SUPFAM" id="SSF48208">
    <property type="entry name" value="Six-hairpin glycosidases"/>
    <property type="match status" value="1"/>
</dbReference>
<dbReference type="AlphaFoldDB" id="A0A329MPE7"/>
<dbReference type="OrthoDB" id="2522560at2"/>
<comment type="caution">
    <text evidence="1">The sequence shown here is derived from an EMBL/GenBank/DDBJ whole genome shotgun (WGS) entry which is preliminary data.</text>
</comment>
<accession>A0A329MPE7</accession>
<organism evidence="1 2">
    <name type="scientific">Paenibacillus contaminans</name>
    <dbReference type="NCBI Taxonomy" id="450362"/>
    <lineage>
        <taxon>Bacteria</taxon>
        <taxon>Bacillati</taxon>
        <taxon>Bacillota</taxon>
        <taxon>Bacilli</taxon>
        <taxon>Bacillales</taxon>
        <taxon>Paenibacillaceae</taxon>
        <taxon>Paenibacillus</taxon>
    </lineage>
</organism>
<gene>
    <name evidence="1" type="ORF">DQG23_17750</name>
</gene>
<evidence type="ECO:0000313" key="1">
    <source>
        <dbReference type="EMBL" id="RAV19787.1"/>
    </source>
</evidence>
<dbReference type="InterPro" id="IPR008928">
    <property type="entry name" value="6-hairpin_glycosidase_sf"/>
</dbReference>
<protein>
    <recommendedName>
        <fullName evidence="3">Glycosyl hydrolase</fullName>
    </recommendedName>
</protein>
<sequence length="357" mass="39221">MNEQIAAIAAKLKPYFEQLIQEDPVSGGITVWDEELGDRASCCTIGQAACFFAMDGWLNGGDGYDIAKRLAANVEARQLPSGAFGQPFYVKKGEPQTVDIAEIGAVANGLYHVYRLTGSMDAKRSLLRAADYLLTQVAKENPGAVYKRPDAQNHDVLNGDMYAAHAWGRAYELSGNAIYLQHAERTFAHLADRFGRNNPGWWPYTEYWDGTVGMGNSVGYQATIVAFGASAVKLLPPELAGQWAHVADMAVRTILDAMKGEPNDDNEAPWWGRDWNSVWEICIAYAQYPDIPEGAAHVEDRLRAVAARLEHEGLGLFRSKVKSDDPGRSPVTTTFRKAAGFAATVSYLLLDRTDVEK</sequence>
<evidence type="ECO:0008006" key="3">
    <source>
        <dbReference type="Google" id="ProtNLM"/>
    </source>
</evidence>
<name>A0A329MPE7_9BACL</name>
<evidence type="ECO:0000313" key="2">
    <source>
        <dbReference type="Proteomes" id="UP000250369"/>
    </source>
</evidence>
<dbReference type="GO" id="GO:0005975">
    <property type="term" value="P:carbohydrate metabolic process"/>
    <property type="evidence" value="ECO:0007669"/>
    <property type="project" value="InterPro"/>
</dbReference>
<keyword evidence="2" id="KW-1185">Reference proteome</keyword>